<dbReference type="AlphaFoldDB" id="W1PV40"/>
<dbReference type="Gramene" id="ERN11948">
    <property type="protein sequence ID" value="ERN11948"/>
    <property type="gene ID" value="AMTR_s00287p00013320"/>
</dbReference>
<dbReference type="EMBL" id="KI392653">
    <property type="protein sequence ID" value="ERN11948.1"/>
    <property type="molecule type" value="Genomic_DNA"/>
</dbReference>
<reference evidence="3" key="1">
    <citation type="journal article" date="2013" name="Science">
        <title>The Amborella genome and the evolution of flowering plants.</title>
        <authorList>
            <consortium name="Amborella Genome Project"/>
        </authorList>
    </citation>
    <scope>NUCLEOTIDE SEQUENCE [LARGE SCALE GENOMIC DNA]</scope>
</reference>
<evidence type="ECO:0000313" key="2">
    <source>
        <dbReference type="EMBL" id="ERN11948.1"/>
    </source>
</evidence>
<organism evidence="2 3">
    <name type="scientific">Amborella trichopoda</name>
    <dbReference type="NCBI Taxonomy" id="13333"/>
    <lineage>
        <taxon>Eukaryota</taxon>
        <taxon>Viridiplantae</taxon>
        <taxon>Streptophyta</taxon>
        <taxon>Embryophyta</taxon>
        <taxon>Tracheophyta</taxon>
        <taxon>Spermatophyta</taxon>
        <taxon>Magnoliopsida</taxon>
        <taxon>Amborellales</taxon>
        <taxon>Amborellaceae</taxon>
        <taxon>Amborella</taxon>
    </lineage>
</organism>
<proteinExistence type="predicted"/>
<name>W1PV40_AMBTC</name>
<keyword evidence="3" id="KW-1185">Reference proteome</keyword>
<accession>W1PV40</accession>
<evidence type="ECO:0000313" key="3">
    <source>
        <dbReference type="Proteomes" id="UP000017836"/>
    </source>
</evidence>
<feature type="region of interest" description="Disordered" evidence="1">
    <location>
        <begin position="1"/>
        <end position="40"/>
    </location>
</feature>
<feature type="compositionally biased region" description="Basic and acidic residues" evidence="1">
    <location>
        <begin position="1"/>
        <end position="14"/>
    </location>
</feature>
<gene>
    <name evidence="2" type="ORF">AMTR_s00287p00013320</name>
</gene>
<dbReference type="HOGENOM" id="CLU_2834578_0_0_1"/>
<evidence type="ECO:0000256" key="1">
    <source>
        <dbReference type="SAM" id="MobiDB-lite"/>
    </source>
</evidence>
<sequence length="66" mass="7418">MRGIAVRRERERGKAKAGRKGRGWGSSVSRPRVVGDGAAVRDARGCKLAEMEQRWRPRDQVQGNEE</sequence>
<dbReference type="Proteomes" id="UP000017836">
    <property type="component" value="Unassembled WGS sequence"/>
</dbReference>
<protein>
    <submittedName>
        <fullName evidence="2">Uncharacterized protein</fullName>
    </submittedName>
</protein>